<name>A0A2A7ATW6_9FIRM</name>
<gene>
    <name evidence="4" type="ORF">CGS58_03235</name>
</gene>
<reference evidence="4 5" key="1">
    <citation type="journal article" date="2017" name="Front. Microbiol.">
        <title>New Insights into the Diversity of the Genus Faecalibacterium.</title>
        <authorList>
            <person name="Benevides L."/>
            <person name="Burman S."/>
            <person name="Martin R."/>
            <person name="Robert V."/>
            <person name="Thomas M."/>
            <person name="Miquel S."/>
            <person name="Chain F."/>
            <person name="Sokol H."/>
            <person name="Bermudez-Humaran L.G."/>
            <person name="Morrison M."/>
            <person name="Langella P."/>
            <person name="Azevedo V.A."/>
            <person name="Chatel J.M."/>
            <person name="Soares S."/>
        </authorList>
    </citation>
    <scope>NUCLEOTIDE SEQUENCE [LARGE SCALE GENOMIC DNA]</scope>
    <source>
        <strain evidence="4 5">CNCM I 4575</strain>
    </source>
</reference>
<dbReference type="Pfam" id="PF02661">
    <property type="entry name" value="Fic"/>
    <property type="match status" value="1"/>
</dbReference>
<feature type="binding site" evidence="2">
    <location>
        <begin position="230"/>
        <end position="237"/>
    </location>
    <ligand>
        <name>ATP</name>
        <dbReference type="ChEBI" id="CHEBI:30616"/>
    </ligand>
</feature>
<evidence type="ECO:0000256" key="1">
    <source>
        <dbReference type="PIRSR" id="PIRSR640198-1"/>
    </source>
</evidence>
<dbReference type="Proteomes" id="UP000220005">
    <property type="component" value="Unassembled WGS sequence"/>
</dbReference>
<protein>
    <submittedName>
        <fullName evidence="4">Cell filamentation protein Fic</fullName>
    </submittedName>
</protein>
<evidence type="ECO:0000259" key="3">
    <source>
        <dbReference type="PROSITE" id="PS51459"/>
    </source>
</evidence>
<dbReference type="InterPro" id="IPR040198">
    <property type="entry name" value="Fido_containing"/>
</dbReference>
<dbReference type="SUPFAM" id="SSF140931">
    <property type="entry name" value="Fic-like"/>
    <property type="match status" value="1"/>
</dbReference>
<dbReference type="PROSITE" id="PS51459">
    <property type="entry name" value="FIDO"/>
    <property type="match status" value="1"/>
</dbReference>
<organism evidence="4 5">
    <name type="scientific">Faecalibacterium prausnitzii</name>
    <dbReference type="NCBI Taxonomy" id="853"/>
    <lineage>
        <taxon>Bacteria</taxon>
        <taxon>Bacillati</taxon>
        <taxon>Bacillota</taxon>
        <taxon>Clostridia</taxon>
        <taxon>Eubacteriales</taxon>
        <taxon>Oscillospiraceae</taxon>
        <taxon>Faecalibacterium</taxon>
    </lineage>
</organism>
<dbReference type="RefSeq" id="WP_097838922.1">
    <property type="nucleotide sequence ID" value="NZ_NMTY01000004.1"/>
</dbReference>
<dbReference type="InterPro" id="IPR036597">
    <property type="entry name" value="Fido-like_dom_sf"/>
</dbReference>
<dbReference type="EMBL" id="NMTY01000004">
    <property type="protein sequence ID" value="PDX82491.1"/>
    <property type="molecule type" value="Genomic_DNA"/>
</dbReference>
<accession>A0A2A7ATW6</accession>
<feature type="domain" description="Fido" evidence="3">
    <location>
        <begin position="141"/>
        <end position="293"/>
    </location>
</feature>
<dbReference type="GO" id="GO:0005524">
    <property type="term" value="F:ATP binding"/>
    <property type="evidence" value="ECO:0007669"/>
    <property type="project" value="UniProtKB-KW"/>
</dbReference>
<evidence type="ECO:0000313" key="5">
    <source>
        <dbReference type="Proteomes" id="UP000220005"/>
    </source>
</evidence>
<dbReference type="AlphaFoldDB" id="A0A2A7ATW6"/>
<dbReference type="PANTHER" id="PTHR13504:SF38">
    <property type="entry name" value="FIDO DOMAIN-CONTAINING PROTEIN"/>
    <property type="match status" value="1"/>
</dbReference>
<dbReference type="InterPro" id="IPR003812">
    <property type="entry name" value="Fido"/>
</dbReference>
<comment type="caution">
    <text evidence="4">The sequence shown here is derived from an EMBL/GenBank/DDBJ whole genome shotgun (WGS) entry which is preliminary data.</text>
</comment>
<proteinExistence type="predicted"/>
<sequence>MDGAQFAKMLSDKHLLELNRMEYKYSTVSVKEFAELLRQNFAQPLPLTDFSGNKLFYLPNLAQISTNGMKRLLSVPVSGQNFGLSAMTEEIYATFQIESIRSTRSSIRYILDGYAPRDEQEALIYGMKRGLEFIANRQNRITEENLHYLYQISTGDYLPDEDRLLPNHFYRHGEVFIVGGEEPRPGLPAERLPDAMKCLVDFANANDGINELHKAAILHFAFAYYHPYFDGNGRTARLFHLWYLVQQGYPAALFTPFSRYIAENKGAYYKAYERVERNALISGYTDVTPFLFYFCNEVYNRLQVDAVPPKTDLQVYQTALAEGKITEKERLLWEYVLSAYGAEEFTTKQLEKDFRNAAYATIRTFVMKFHEMGLLTARKAGNRVFYHVGGTSDGRPLRAKCSLSDLLR</sequence>
<feature type="active site" evidence="1">
    <location>
        <position position="226"/>
    </location>
</feature>
<dbReference type="Gene3D" id="1.10.3290.10">
    <property type="entry name" value="Fido-like domain"/>
    <property type="match status" value="1"/>
</dbReference>
<evidence type="ECO:0000256" key="2">
    <source>
        <dbReference type="PIRSR" id="PIRSR640198-2"/>
    </source>
</evidence>
<keyword evidence="2" id="KW-0067">ATP-binding</keyword>
<evidence type="ECO:0000313" key="4">
    <source>
        <dbReference type="EMBL" id="PDX82491.1"/>
    </source>
</evidence>
<keyword evidence="2" id="KW-0547">Nucleotide-binding</keyword>
<dbReference type="PANTHER" id="PTHR13504">
    <property type="entry name" value="FIDO DOMAIN-CONTAINING PROTEIN DDB_G0283145"/>
    <property type="match status" value="1"/>
</dbReference>